<keyword evidence="1" id="KW-0175">Coiled coil</keyword>
<name>A0A1D2AIT4_ORNBR</name>
<dbReference type="EMBL" id="GETE01000830">
    <property type="protein sequence ID" value="JAT78903.1"/>
    <property type="molecule type" value="Transcribed_RNA"/>
</dbReference>
<dbReference type="AlphaFoldDB" id="A0A1D2AIT4"/>
<evidence type="ECO:0000259" key="3">
    <source>
        <dbReference type="Pfam" id="PF16454"/>
    </source>
</evidence>
<feature type="compositionally biased region" description="Basic residues" evidence="2">
    <location>
        <begin position="129"/>
        <end position="140"/>
    </location>
</feature>
<proteinExistence type="predicted"/>
<feature type="domain" description="PI3K regulatory subunit p85-related inter-SH2" evidence="3">
    <location>
        <begin position="1"/>
        <end position="122"/>
    </location>
</feature>
<dbReference type="Pfam" id="PF16454">
    <property type="entry name" value="PI3K_P85_iSH2"/>
    <property type="match status" value="1"/>
</dbReference>
<protein>
    <submittedName>
        <fullName evidence="4">Phosphoinositide 3 regulatory</fullName>
    </submittedName>
</protein>
<feature type="coiled-coil region" evidence="1">
    <location>
        <begin position="32"/>
        <end position="106"/>
    </location>
</feature>
<accession>A0A1D2AIT4</accession>
<organism evidence="4">
    <name type="scientific">Ornithodoros brasiliensis</name>
    <name type="common">Mouro tick</name>
    <dbReference type="NCBI Taxonomy" id="888526"/>
    <lineage>
        <taxon>Eukaryota</taxon>
        <taxon>Metazoa</taxon>
        <taxon>Ecdysozoa</taxon>
        <taxon>Arthropoda</taxon>
        <taxon>Chelicerata</taxon>
        <taxon>Arachnida</taxon>
        <taxon>Acari</taxon>
        <taxon>Parasitiformes</taxon>
        <taxon>Ixodida</taxon>
        <taxon>Ixodoidea</taxon>
        <taxon>Argasidae</taxon>
        <taxon>Ornithodorinae</taxon>
        <taxon>Ornithodoros</taxon>
    </lineage>
</organism>
<evidence type="ECO:0000256" key="2">
    <source>
        <dbReference type="SAM" id="MobiDB-lite"/>
    </source>
</evidence>
<evidence type="ECO:0000256" key="1">
    <source>
        <dbReference type="SAM" id="Coils"/>
    </source>
</evidence>
<feature type="region of interest" description="Disordered" evidence="2">
    <location>
        <begin position="113"/>
        <end position="140"/>
    </location>
</feature>
<evidence type="ECO:0000313" key="4">
    <source>
        <dbReference type="EMBL" id="JAT78903.1"/>
    </source>
</evidence>
<sequence>FDQFHDQFTRLSNELQLKNQALQSFAEAVRMFEEQQEVLRRFQKEAPEHERKSLEENNHLLQHRLNTLKENKAQLEQDVKGRQAYYKTLEREINGLKLEVAEANKQREQCQMWLTSKGVKKTASTSSSRSHRGRQKKRQK</sequence>
<reference evidence="4" key="1">
    <citation type="submission" date="2016-07" db="EMBL/GenBank/DDBJ databases">
        <title>Salivary Glands transcriptome analysis on engorged females of Ornithodoros brasiliensis (Acari:Argasidae).</title>
        <authorList>
            <person name="Simons S.M."/>
            <person name="Carvalho E."/>
            <person name="Junqueira-de-Azevedo I."/>
            <person name="Ho P.L."/>
            <person name="Giovanni D."/>
            <person name="Mendonca R."/>
            <person name="Onofrio V."/>
            <person name="Landulfo G."/>
            <person name="Ramirez D."/>
            <person name="Barros-Battesti D."/>
        </authorList>
    </citation>
    <scope>NUCLEOTIDE SEQUENCE</scope>
    <source>
        <strain evidence="4">Female</strain>
        <tissue evidence="4">Salivary gland</tissue>
    </source>
</reference>
<dbReference type="Gene3D" id="1.10.287.1490">
    <property type="match status" value="1"/>
</dbReference>
<feature type="non-terminal residue" evidence="4">
    <location>
        <position position="1"/>
    </location>
</feature>
<dbReference type="InterPro" id="IPR032498">
    <property type="entry name" value="PI3K_P85_iSH2"/>
</dbReference>